<keyword evidence="2" id="KW-1133">Transmembrane helix</keyword>
<dbReference type="Proteomes" id="UP001595846">
    <property type="component" value="Unassembled WGS sequence"/>
</dbReference>
<dbReference type="AlphaFoldDB" id="A0ABD5NNZ9"/>
<dbReference type="PANTHER" id="PTHR30576:SF0">
    <property type="entry name" value="UNDECAPRENYL-PHOSPHATE N-ACETYLGALACTOSAMINYL 1-PHOSPHATE TRANSFERASE-RELATED"/>
    <property type="match status" value="1"/>
</dbReference>
<comment type="caution">
    <text evidence="4">The sequence shown here is derived from an EMBL/GenBank/DDBJ whole genome shotgun (WGS) entry which is preliminary data.</text>
</comment>
<dbReference type="PANTHER" id="PTHR30576">
    <property type="entry name" value="COLANIC BIOSYNTHESIS UDP-GLUCOSE LIPID CARRIER TRANSFERASE"/>
    <property type="match status" value="1"/>
</dbReference>
<reference evidence="4 5" key="1">
    <citation type="journal article" date="2019" name="Int. J. Syst. Evol. Microbiol.">
        <title>The Global Catalogue of Microorganisms (GCM) 10K type strain sequencing project: providing services to taxonomists for standard genome sequencing and annotation.</title>
        <authorList>
            <consortium name="The Broad Institute Genomics Platform"/>
            <consortium name="The Broad Institute Genome Sequencing Center for Infectious Disease"/>
            <person name="Wu L."/>
            <person name="Ma J."/>
        </authorList>
    </citation>
    <scope>NUCLEOTIDE SEQUENCE [LARGE SCALE GENOMIC DNA]</scope>
    <source>
        <strain evidence="4 5">IBRC-M 10256</strain>
    </source>
</reference>
<feature type="transmembrane region" description="Helical" evidence="2">
    <location>
        <begin position="106"/>
        <end position="125"/>
    </location>
</feature>
<dbReference type="RefSeq" id="WP_256530931.1">
    <property type="nucleotide sequence ID" value="NZ_CP101824.1"/>
</dbReference>
<dbReference type="GeneID" id="73903640"/>
<keyword evidence="4" id="KW-0808">Transferase</keyword>
<evidence type="ECO:0000313" key="4">
    <source>
        <dbReference type="EMBL" id="MFC3958590.1"/>
    </source>
</evidence>
<accession>A0ABD5NNZ9</accession>
<keyword evidence="2" id="KW-0812">Transmembrane</keyword>
<feature type="domain" description="Bacterial sugar transferase" evidence="3">
    <location>
        <begin position="354"/>
        <end position="532"/>
    </location>
</feature>
<feature type="compositionally biased region" description="Basic and acidic residues" evidence="1">
    <location>
        <begin position="227"/>
        <end position="238"/>
    </location>
</feature>
<dbReference type="InterPro" id="IPR003362">
    <property type="entry name" value="Bact_transf"/>
</dbReference>
<feature type="transmembrane region" description="Helical" evidence="2">
    <location>
        <begin position="50"/>
        <end position="70"/>
    </location>
</feature>
<dbReference type="Pfam" id="PF02397">
    <property type="entry name" value="Bac_transf"/>
    <property type="match status" value="1"/>
</dbReference>
<evidence type="ECO:0000313" key="5">
    <source>
        <dbReference type="Proteomes" id="UP001595846"/>
    </source>
</evidence>
<feature type="transmembrane region" description="Helical" evidence="2">
    <location>
        <begin position="359"/>
        <end position="382"/>
    </location>
</feature>
<sequence>MRMVRSRSLANLASVFALSAVVAGSASLVSDVSSEPISSAGPVSGVPMVFAFAVVTAVVTTVSVGPLAVSGPWGPRTVLRGTVGRVAVATLVVALISLVVPAFPDVSTVVVTGVVLATLLTGWFVRFDRPSGGGTLVATTDPDLASRAIETLPVRPDGFVSPPLHVTPDPRVDGVDTTHERGTDADSTANRSGRRPMDGVPAPTEEDDGQHSPRSDGGRPANESDGNEDRDRDVDHDFGNSGSPHRVTIDAETEAVVETSTLDGVAAIDGVPRLGGLSRLDAIFSSHDVDAVALAIGEADRCEFFGTLELCRDHTIAALVPASLAEHVIVTEELDGGFYRVDLNPWSWYSRLGKRIFDLAFAAFGLVVLTPLILLIAAAITLDSAGPVFYEQPRTTTFGRQFRLLKFRTMVPESDDAAPLGDEQNERITRVGRLLRTTHLDEIPQLASILVGDMSVVGPRAVWTEEERLLEREVPGWRSRWLVKPGLTGLAQVRGVTSTDGHRKLEHDLEYVRDRSFLLDLRIVLAQIHTVLTDTHSLATGDDGGSS</sequence>
<feature type="compositionally biased region" description="Basic and acidic residues" evidence="1">
    <location>
        <begin position="168"/>
        <end position="184"/>
    </location>
</feature>
<proteinExistence type="predicted"/>
<feature type="transmembrane region" description="Helical" evidence="2">
    <location>
        <begin position="82"/>
        <end position="100"/>
    </location>
</feature>
<evidence type="ECO:0000256" key="2">
    <source>
        <dbReference type="SAM" id="Phobius"/>
    </source>
</evidence>
<feature type="region of interest" description="Disordered" evidence="1">
    <location>
        <begin position="155"/>
        <end position="249"/>
    </location>
</feature>
<evidence type="ECO:0000256" key="1">
    <source>
        <dbReference type="SAM" id="MobiDB-lite"/>
    </source>
</evidence>
<gene>
    <name evidence="4" type="ORF">ACFOUR_09450</name>
</gene>
<dbReference type="EMBL" id="JBHSAQ010000006">
    <property type="protein sequence ID" value="MFC3958590.1"/>
    <property type="molecule type" value="Genomic_DNA"/>
</dbReference>
<keyword evidence="2" id="KW-0472">Membrane</keyword>
<keyword evidence="5" id="KW-1185">Reference proteome</keyword>
<protein>
    <submittedName>
        <fullName evidence="4">Sugar transferase</fullName>
    </submittedName>
</protein>
<evidence type="ECO:0000259" key="3">
    <source>
        <dbReference type="Pfam" id="PF02397"/>
    </source>
</evidence>
<organism evidence="4 5">
    <name type="scientific">Halovivax cerinus</name>
    <dbReference type="NCBI Taxonomy" id="1487865"/>
    <lineage>
        <taxon>Archaea</taxon>
        <taxon>Methanobacteriati</taxon>
        <taxon>Methanobacteriota</taxon>
        <taxon>Stenosarchaea group</taxon>
        <taxon>Halobacteria</taxon>
        <taxon>Halobacteriales</taxon>
        <taxon>Natrialbaceae</taxon>
        <taxon>Halovivax</taxon>
    </lineage>
</organism>
<dbReference type="GO" id="GO:0016740">
    <property type="term" value="F:transferase activity"/>
    <property type="evidence" value="ECO:0007669"/>
    <property type="project" value="UniProtKB-KW"/>
</dbReference>
<name>A0ABD5NNZ9_9EURY</name>